<gene>
    <name evidence="2" type="ORF">TRAPUB_10303</name>
</gene>
<comment type="caution">
    <text evidence="2">The sequence shown here is derived from an EMBL/GenBank/DDBJ whole genome shotgun (WGS) entry which is preliminary data.</text>
</comment>
<evidence type="ECO:0000256" key="1">
    <source>
        <dbReference type="SAM" id="MobiDB-lite"/>
    </source>
</evidence>
<dbReference type="AlphaFoldDB" id="A0A1M2VZX9"/>
<sequence length="169" mass="17620">MSSTLGTMTPIKSPSLDSVPMQVREPQPLALPQSFEPELDAFFASFLRDSDAQVDDPPAADSPPRSPTITLRGGQSPSVARSLTMFSVTATSHSSTTATRRLVIRVPPSVGPVRKPIKSPVSPSTAEEMRTIVHVRSPSQDSSDAGSPTKSSDTSTSSSGSSSSSSSTS</sequence>
<evidence type="ECO:0000313" key="2">
    <source>
        <dbReference type="EMBL" id="OJT13148.1"/>
    </source>
</evidence>
<keyword evidence="3" id="KW-1185">Reference proteome</keyword>
<dbReference type="Proteomes" id="UP000184267">
    <property type="component" value="Unassembled WGS sequence"/>
</dbReference>
<protein>
    <submittedName>
        <fullName evidence="2">Uncharacterized protein</fullName>
    </submittedName>
</protein>
<dbReference type="EMBL" id="MNAD01000423">
    <property type="protein sequence ID" value="OJT13148.1"/>
    <property type="molecule type" value="Genomic_DNA"/>
</dbReference>
<feature type="compositionally biased region" description="Low complexity" evidence="1">
    <location>
        <begin position="89"/>
        <end position="99"/>
    </location>
</feature>
<feature type="compositionally biased region" description="Polar residues" evidence="1">
    <location>
        <begin position="1"/>
        <end position="16"/>
    </location>
</feature>
<feature type="region of interest" description="Disordered" evidence="1">
    <location>
        <begin position="89"/>
        <end position="169"/>
    </location>
</feature>
<feature type="region of interest" description="Disordered" evidence="1">
    <location>
        <begin position="47"/>
        <end position="77"/>
    </location>
</feature>
<organism evidence="2 3">
    <name type="scientific">Trametes pubescens</name>
    <name type="common">White-rot fungus</name>
    <dbReference type="NCBI Taxonomy" id="154538"/>
    <lineage>
        <taxon>Eukaryota</taxon>
        <taxon>Fungi</taxon>
        <taxon>Dikarya</taxon>
        <taxon>Basidiomycota</taxon>
        <taxon>Agaricomycotina</taxon>
        <taxon>Agaricomycetes</taxon>
        <taxon>Polyporales</taxon>
        <taxon>Polyporaceae</taxon>
        <taxon>Trametes</taxon>
    </lineage>
</organism>
<feature type="compositionally biased region" description="Polar residues" evidence="1">
    <location>
        <begin position="137"/>
        <end position="146"/>
    </location>
</feature>
<feature type="compositionally biased region" description="Low complexity" evidence="1">
    <location>
        <begin position="147"/>
        <end position="169"/>
    </location>
</feature>
<name>A0A1M2VZX9_TRAPU</name>
<evidence type="ECO:0000313" key="3">
    <source>
        <dbReference type="Proteomes" id="UP000184267"/>
    </source>
</evidence>
<accession>A0A1M2VZX9</accession>
<proteinExistence type="predicted"/>
<dbReference type="OrthoDB" id="2755084at2759"/>
<reference evidence="2 3" key="1">
    <citation type="submission" date="2016-10" db="EMBL/GenBank/DDBJ databases">
        <title>Genome sequence of the basidiomycete white-rot fungus Trametes pubescens.</title>
        <authorList>
            <person name="Makela M.R."/>
            <person name="Granchi Z."/>
            <person name="Peng M."/>
            <person name="De Vries R.P."/>
            <person name="Grigoriev I."/>
            <person name="Riley R."/>
            <person name="Hilden K."/>
        </authorList>
    </citation>
    <scope>NUCLEOTIDE SEQUENCE [LARGE SCALE GENOMIC DNA]</scope>
    <source>
        <strain evidence="2 3">FBCC735</strain>
    </source>
</reference>
<feature type="region of interest" description="Disordered" evidence="1">
    <location>
        <begin position="1"/>
        <end position="20"/>
    </location>
</feature>